<keyword evidence="3" id="KW-0949">S-adenosyl-L-methionine</keyword>
<evidence type="ECO:0000256" key="2">
    <source>
        <dbReference type="ARBA" id="ARBA00022679"/>
    </source>
</evidence>
<dbReference type="InterPro" id="IPR050447">
    <property type="entry name" value="Erg6_SMT_methyltransf"/>
</dbReference>
<keyword evidence="2" id="KW-0808">Transferase</keyword>
<dbReference type="SUPFAM" id="SSF53335">
    <property type="entry name" value="S-adenosyl-L-methionine-dependent methyltransferases"/>
    <property type="match status" value="1"/>
</dbReference>
<dbReference type="GO" id="GO:0008168">
    <property type="term" value="F:methyltransferase activity"/>
    <property type="evidence" value="ECO:0007669"/>
    <property type="project" value="UniProtKB-KW"/>
</dbReference>
<dbReference type="InterPro" id="IPR013216">
    <property type="entry name" value="Methyltransf_11"/>
</dbReference>
<sequence length="301" mass="34443">MKLSALWQDMRMLGNLFLVRTTSDPEKKTARLYEMYPPDRLVVEDTHYYNLGYWKPGCTTLDEAAETLADVVADTAEFKPDDTVLDVGFGYGDQDFHWIDRYGPEKIIGINITKIHIRVAQERARKLGLLDRVDFREGSATAIPLPDNSVDKVVALESAFHFDTRADFFAEAFRVLKPGGVLVTADIIPMAGGKAKADIRSHAIKWIRIMIDDSNWYPRDRYGDLLASAGFDTVEVRSIRDNVYEQWRQYHVRRVQDPSFQRRSSTLFYKMVAVAHRDQDTLTEELKSLDYVVASARKPAL</sequence>
<dbReference type="GO" id="GO:0032259">
    <property type="term" value="P:methylation"/>
    <property type="evidence" value="ECO:0007669"/>
    <property type="project" value="UniProtKB-KW"/>
</dbReference>
<dbReference type="Proteomes" id="UP001550603">
    <property type="component" value="Unassembled WGS sequence"/>
</dbReference>
<keyword evidence="1 5" id="KW-0489">Methyltransferase</keyword>
<dbReference type="InterPro" id="IPR020803">
    <property type="entry name" value="MeTfrase_dom"/>
</dbReference>
<evidence type="ECO:0000256" key="1">
    <source>
        <dbReference type="ARBA" id="ARBA00022603"/>
    </source>
</evidence>
<evidence type="ECO:0000313" key="6">
    <source>
        <dbReference type="Proteomes" id="UP001550603"/>
    </source>
</evidence>
<dbReference type="InterPro" id="IPR029063">
    <property type="entry name" value="SAM-dependent_MTases_sf"/>
</dbReference>
<accession>A0ABV2Y8V9</accession>
<keyword evidence="6" id="KW-1185">Reference proteome</keyword>
<name>A0ABV2Y8V9_9ACTN</name>
<dbReference type="EMBL" id="JBEYBN010000120">
    <property type="protein sequence ID" value="MEU2272693.1"/>
    <property type="molecule type" value="Genomic_DNA"/>
</dbReference>
<evidence type="ECO:0000256" key="3">
    <source>
        <dbReference type="ARBA" id="ARBA00022691"/>
    </source>
</evidence>
<dbReference type="Gene3D" id="3.40.50.150">
    <property type="entry name" value="Vaccinia Virus protein VP39"/>
    <property type="match status" value="1"/>
</dbReference>
<dbReference type="RefSeq" id="WP_359794911.1">
    <property type="nucleotide sequence ID" value="NZ_JBEYBN010000120.1"/>
</dbReference>
<evidence type="ECO:0000313" key="5">
    <source>
        <dbReference type="EMBL" id="MEU2272693.1"/>
    </source>
</evidence>
<protein>
    <submittedName>
        <fullName evidence="5">Methyltransferase domain-containing protein</fullName>
    </submittedName>
</protein>
<proteinExistence type="predicted"/>
<evidence type="ECO:0000259" key="4">
    <source>
        <dbReference type="SMART" id="SM00828"/>
    </source>
</evidence>
<gene>
    <name evidence="5" type="ORF">ABZ568_40895</name>
</gene>
<feature type="domain" description="Polyketide synthase-like methyltransferase" evidence="4">
    <location>
        <begin position="51"/>
        <end position="299"/>
    </location>
</feature>
<dbReference type="Pfam" id="PF08241">
    <property type="entry name" value="Methyltransf_11"/>
    <property type="match status" value="1"/>
</dbReference>
<dbReference type="SMART" id="SM00828">
    <property type="entry name" value="PKS_MT"/>
    <property type="match status" value="1"/>
</dbReference>
<comment type="caution">
    <text evidence="5">The sequence shown here is derived from an EMBL/GenBank/DDBJ whole genome shotgun (WGS) entry which is preliminary data.</text>
</comment>
<dbReference type="PANTHER" id="PTHR44068">
    <property type="entry name" value="ZGC:194242"/>
    <property type="match status" value="1"/>
</dbReference>
<dbReference type="PANTHER" id="PTHR44068:SF11">
    <property type="entry name" value="GERANYL DIPHOSPHATE 2-C-METHYLTRANSFERASE"/>
    <property type="match status" value="1"/>
</dbReference>
<reference evidence="5 6" key="1">
    <citation type="submission" date="2024-06" db="EMBL/GenBank/DDBJ databases">
        <title>The Natural Products Discovery Center: Release of the First 8490 Sequenced Strains for Exploring Actinobacteria Biosynthetic Diversity.</title>
        <authorList>
            <person name="Kalkreuter E."/>
            <person name="Kautsar S.A."/>
            <person name="Yang D."/>
            <person name="Bader C.D."/>
            <person name="Teijaro C.N."/>
            <person name="Fluegel L."/>
            <person name="Davis C.M."/>
            <person name="Simpson J.R."/>
            <person name="Lauterbach L."/>
            <person name="Steele A.D."/>
            <person name="Gui C."/>
            <person name="Meng S."/>
            <person name="Li G."/>
            <person name="Viehrig K."/>
            <person name="Ye F."/>
            <person name="Su P."/>
            <person name="Kiefer A.F."/>
            <person name="Nichols A."/>
            <person name="Cepeda A.J."/>
            <person name="Yan W."/>
            <person name="Fan B."/>
            <person name="Jiang Y."/>
            <person name="Adhikari A."/>
            <person name="Zheng C.-J."/>
            <person name="Schuster L."/>
            <person name="Cowan T.M."/>
            <person name="Smanski M.J."/>
            <person name="Chevrette M.G."/>
            <person name="De Carvalho L.P.S."/>
            <person name="Shen B."/>
        </authorList>
    </citation>
    <scope>NUCLEOTIDE SEQUENCE [LARGE SCALE GENOMIC DNA]</scope>
    <source>
        <strain evidence="5 6">NPDC019583</strain>
    </source>
</reference>
<organism evidence="5 6">
    <name type="scientific">Streptomyces olindensis</name>
    <dbReference type="NCBI Taxonomy" id="358823"/>
    <lineage>
        <taxon>Bacteria</taxon>
        <taxon>Bacillati</taxon>
        <taxon>Actinomycetota</taxon>
        <taxon>Actinomycetes</taxon>
        <taxon>Kitasatosporales</taxon>
        <taxon>Streptomycetaceae</taxon>
        <taxon>Streptomyces</taxon>
    </lineage>
</organism>
<dbReference type="CDD" id="cd02440">
    <property type="entry name" value="AdoMet_MTases"/>
    <property type="match status" value="1"/>
</dbReference>